<dbReference type="AlphaFoldDB" id="C8W1F1"/>
<proteinExistence type="predicted"/>
<dbReference type="EMBL" id="CP001720">
    <property type="protein sequence ID" value="ACV61596.1"/>
    <property type="molecule type" value="Genomic_DNA"/>
</dbReference>
<protein>
    <submittedName>
        <fullName evidence="1">Uncharacterized protein</fullName>
    </submittedName>
</protein>
<name>C8W1F1_DESAS</name>
<keyword evidence="2" id="KW-1185">Reference proteome</keyword>
<organism evidence="1 2">
    <name type="scientific">Desulfofarcimen acetoxidans (strain ATCC 49208 / DSM 771 / KCTC 5769 / VKM B-1644 / 5575)</name>
    <name type="common">Desulfotomaculum acetoxidans</name>
    <dbReference type="NCBI Taxonomy" id="485916"/>
    <lineage>
        <taxon>Bacteria</taxon>
        <taxon>Bacillati</taxon>
        <taxon>Bacillota</taxon>
        <taxon>Clostridia</taxon>
        <taxon>Eubacteriales</taxon>
        <taxon>Peptococcaceae</taxon>
        <taxon>Desulfofarcimen</taxon>
    </lineage>
</organism>
<dbReference type="HOGENOM" id="CLU_3215282_0_0_9"/>
<evidence type="ECO:0000313" key="2">
    <source>
        <dbReference type="Proteomes" id="UP000002217"/>
    </source>
</evidence>
<evidence type="ECO:0000313" key="1">
    <source>
        <dbReference type="EMBL" id="ACV61596.1"/>
    </source>
</evidence>
<accession>C8W1F1</accession>
<gene>
    <name evidence="1" type="ordered locus">Dtox_0682</name>
</gene>
<dbReference type="Proteomes" id="UP000002217">
    <property type="component" value="Chromosome"/>
</dbReference>
<dbReference type="KEGG" id="dae:Dtox_0682"/>
<reference evidence="1 2" key="1">
    <citation type="journal article" date="2009" name="Stand. Genomic Sci.">
        <title>Complete genome sequence of Desulfotomaculum acetoxidans type strain (5575).</title>
        <authorList>
            <person name="Spring S."/>
            <person name="Lapidus A."/>
            <person name="Schroder M."/>
            <person name="Gleim D."/>
            <person name="Sims D."/>
            <person name="Meincke L."/>
            <person name="Glavina Del Rio T."/>
            <person name="Tice H."/>
            <person name="Copeland A."/>
            <person name="Cheng J.F."/>
            <person name="Lucas S."/>
            <person name="Chen F."/>
            <person name="Nolan M."/>
            <person name="Bruce D."/>
            <person name="Goodwin L."/>
            <person name="Pitluck S."/>
            <person name="Ivanova N."/>
            <person name="Mavromatis K."/>
            <person name="Mikhailova N."/>
            <person name="Pati A."/>
            <person name="Chen A."/>
            <person name="Palaniappan K."/>
            <person name="Land M."/>
            <person name="Hauser L."/>
            <person name="Chang Y.J."/>
            <person name="Jeffries C.D."/>
            <person name="Chain P."/>
            <person name="Saunders E."/>
            <person name="Brettin T."/>
            <person name="Detter J.C."/>
            <person name="Goker M."/>
            <person name="Bristow J."/>
            <person name="Eisen J.A."/>
            <person name="Markowitz V."/>
            <person name="Hugenholtz P."/>
            <person name="Kyrpides N.C."/>
            <person name="Klenk H.P."/>
            <person name="Han C."/>
        </authorList>
    </citation>
    <scope>NUCLEOTIDE SEQUENCE [LARGE SCALE GENOMIC DNA]</scope>
    <source>
        <strain evidence="2">ATCC 49208 / DSM 771 / VKM B-1644</strain>
    </source>
</reference>
<sequence>MANIEFYKWHFLSFAYSVYSNVNAKIKCTQNANEKCAIKISHYL</sequence>